<evidence type="ECO:0000259" key="4">
    <source>
        <dbReference type="PROSITE" id="PS50125"/>
    </source>
</evidence>
<feature type="transmembrane region" description="Helical" evidence="3">
    <location>
        <begin position="240"/>
        <end position="260"/>
    </location>
</feature>
<dbReference type="PANTHER" id="PTHR43081:SF1">
    <property type="entry name" value="ADENYLATE CYCLASE, TERMINAL-DIFFERENTIATION SPECIFIC"/>
    <property type="match status" value="1"/>
</dbReference>
<dbReference type="EMBL" id="BJVI01000004">
    <property type="protein sequence ID" value="GEL16782.1"/>
    <property type="molecule type" value="Genomic_DNA"/>
</dbReference>
<feature type="transmembrane region" description="Helical" evidence="3">
    <location>
        <begin position="38"/>
        <end position="60"/>
    </location>
</feature>
<dbReference type="SUPFAM" id="SSF55781">
    <property type="entry name" value="GAF domain-like"/>
    <property type="match status" value="1"/>
</dbReference>
<dbReference type="PROSITE" id="PS50125">
    <property type="entry name" value="GUANYLATE_CYCLASE_2"/>
    <property type="match status" value="1"/>
</dbReference>
<dbReference type="Gene3D" id="3.30.70.1230">
    <property type="entry name" value="Nucleotide cyclase"/>
    <property type="match status" value="1"/>
</dbReference>
<keyword evidence="3" id="KW-0812">Transmembrane</keyword>
<dbReference type="InterPro" id="IPR001054">
    <property type="entry name" value="A/G_cyclase"/>
</dbReference>
<dbReference type="SMART" id="SM00044">
    <property type="entry name" value="CYCc"/>
    <property type="match status" value="1"/>
</dbReference>
<accession>A0A511CW37</accession>
<keyword evidence="3" id="KW-0472">Membrane</keyword>
<protein>
    <recommendedName>
        <fullName evidence="4">Guanylate cyclase domain-containing protein</fullName>
    </recommendedName>
</protein>
<keyword evidence="3" id="KW-1133">Transmembrane helix</keyword>
<dbReference type="GO" id="GO:0004016">
    <property type="term" value="F:adenylate cyclase activity"/>
    <property type="evidence" value="ECO:0007669"/>
    <property type="project" value="UniProtKB-ARBA"/>
</dbReference>
<organism evidence="5 6">
    <name type="scientific">Pseudonocardia asaccharolytica DSM 44247 = NBRC 16224</name>
    <dbReference type="NCBI Taxonomy" id="1123024"/>
    <lineage>
        <taxon>Bacteria</taxon>
        <taxon>Bacillati</taxon>
        <taxon>Actinomycetota</taxon>
        <taxon>Actinomycetes</taxon>
        <taxon>Pseudonocardiales</taxon>
        <taxon>Pseudonocardiaceae</taxon>
        <taxon>Pseudonocardia</taxon>
    </lineage>
</organism>
<comment type="similarity">
    <text evidence="1">Belongs to the adenylyl cyclase class-3 family.</text>
</comment>
<keyword evidence="6" id="KW-1185">Reference proteome</keyword>
<proteinExistence type="inferred from homology"/>
<gene>
    <name evidence="5" type="ORF">PA7_06190</name>
</gene>
<dbReference type="STRING" id="1123024.GCA_000423625_02195"/>
<dbReference type="Proteomes" id="UP000321328">
    <property type="component" value="Unassembled WGS sequence"/>
</dbReference>
<dbReference type="GO" id="GO:0009190">
    <property type="term" value="P:cyclic nucleotide biosynthetic process"/>
    <property type="evidence" value="ECO:0007669"/>
    <property type="project" value="InterPro"/>
</dbReference>
<dbReference type="PANTHER" id="PTHR43081">
    <property type="entry name" value="ADENYLATE CYCLASE, TERMINAL-DIFFERENTIATION SPECIFIC-RELATED"/>
    <property type="match status" value="1"/>
</dbReference>
<dbReference type="Pfam" id="PF00211">
    <property type="entry name" value="Guanylate_cyc"/>
    <property type="match status" value="1"/>
</dbReference>
<feature type="transmembrane region" description="Helical" evidence="3">
    <location>
        <begin position="130"/>
        <end position="153"/>
    </location>
</feature>
<dbReference type="InterPro" id="IPR029016">
    <property type="entry name" value="GAF-like_dom_sf"/>
</dbReference>
<evidence type="ECO:0000256" key="2">
    <source>
        <dbReference type="SAM" id="MobiDB-lite"/>
    </source>
</evidence>
<sequence length="710" mass="75066">MSDRMAVDRPVPPRPAVPEPVDAPRPAQRPPAVPKGSALRVISWVLHLAIPAVALWMLVARPELDLSWDHRITHFGLVLAAAGVAVTLSVVMGRAARDRRDARLFLVSLAFGISAGFLAAHALATPGVLLASSSAGFVAATPIGLLLGGVAALASSVEFTPAGADRLLRRQRMLAAAPLVLPAGWVAASLGGLPPLGNPPRPIETETVPIVAAIVGGALYLVAAVRYLGIYRRRPSPVLLSVLTAFVLLAQALFAIMFARSWHLSWWEWHVLMALAYCFIGYAAHVQFRREGSARGLFDAVTLERTVADLRRDYAAALEAMVDVLQRSERGEDVPLGPAGSALAARFGLTEQQVAVLERSAHALGAEREQVRKLGGLVAVGRETSLIRGEDDLLDRVRVHAAAAFPRDEIRIGLVRSGELSFPEGPAGSPARRAAETGKPVTDGPVLVLPLSVKGRAAGVLEARPARGRFGEADTVLLGSFASQASIALENARLYQQLDGLFRSYMSPAVATALIADPDQADLGGAVAEVSVLMADLRGFTPFAEDTAPDQVVAMLNTYYGAVVPVILAEGGTVVQFVGDAVMAIWGAPARQPNHAHRAARAGLHLHRAVEIAAAGRREWPRFRVGINSGPALVGNVGAAQLRNFTAIGDTTNLAARLEGLAEPGQVVIGPVTRAQLGSAATVRTRGPVRVKGRREPVEVFVLHDLGEQE</sequence>
<dbReference type="CDD" id="cd07302">
    <property type="entry name" value="CHD"/>
    <property type="match status" value="1"/>
</dbReference>
<comment type="caution">
    <text evidence="5">The sequence shown here is derived from an EMBL/GenBank/DDBJ whole genome shotgun (WGS) entry which is preliminary data.</text>
</comment>
<dbReference type="InterPro" id="IPR029787">
    <property type="entry name" value="Nucleotide_cyclase"/>
</dbReference>
<evidence type="ECO:0000256" key="3">
    <source>
        <dbReference type="SAM" id="Phobius"/>
    </source>
</evidence>
<dbReference type="Gene3D" id="3.30.450.40">
    <property type="match status" value="1"/>
</dbReference>
<feature type="compositionally biased region" description="Pro residues" evidence="2">
    <location>
        <begin position="10"/>
        <end position="32"/>
    </location>
</feature>
<feature type="transmembrane region" description="Helical" evidence="3">
    <location>
        <begin position="266"/>
        <end position="285"/>
    </location>
</feature>
<feature type="transmembrane region" description="Helical" evidence="3">
    <location>
        <begin position="104"/>
        <end position="124"/>
    </location>
</feature>
<dbReference type="GO" id="GO:0035556">
    <property type="term" value="P:intracellular signal transduction"/>
    <property type="evidence" value="ECO:0007669"/>
    <property type="project" value="InterPro"/>
</dbReference>
<feature type="transmembrane region" description="Helical" evidence="3">
    <location>
        <begin position="72"/>
        <end position="92"/>
    </location>
</feature>
<feature type="domain" description="Guanylate cyclase" evidence="4">
    <location>
        <begin position="531"/>
        <end position="659"/>
    </location>
</feature>
<feature type="region of interest" description="Disordered" evidence="2">
    <location>
        <begin position="1"/>
        <end position="32"/>
    </location>
</feature>
<reference evidence="5 6" key="1">
    <citation type="submission" date="2019-07" db="EMBL/GenBank/DDBJ databases">
        <title>Whole genome shotgun sequence of Pseudonocardia asaccharolytica NBRC 16224.</title>
        <authorList>
            <person name="Hosoyama A."/>
            <person name="Uohara A."/>
            <person name="Ohji S."/>
            <person name="Ichikawa N."/>
        </authorList>
    </citation>
    <scope>NUCLEOTIDE SEQUENCE [LARGE SCALE GENOMIC DNA]</scope>
    <source>
        <strain evidence="5 6">NBRC 16224</strain>
    </source>
</reference>
<name>A0A511CW37_9PSEU</name>
<feature type="transmembrane region" description="Helical" evidence="3">
    <location>
        <begin position="208"/>
        <end position="228"/>
    </location>
</feature>
<dbReference type="InterPro" id="IPR050697">
    <property type="entry name" value="Adenylyl/Guanylyl_Cyclase_3/4"/>
</dbReference>
<evidence type="ECO:0000313" key="6">
    <source>
        <dbReference type="Proteomes" id="UP000321328"/>
    </source>
</evidence>
<dbReference type="AlphaFoldDB" id="A0A511CW37"/>
<dbReference type="SUPFAM" id="SSF55073">
    <property type="entry name" value="Nucleotide cyclase"/>
    <property type="match status" value="1"/>
</dbReference>
<evidence type="ECO:0000313" key="5">
    <source>
        <dbReference type="EMBL" id="GEL16782.1"/>
    </source>
</evidence>
<evidence type="ECO:0000256" key="1">
    <source>
        <dbReference type="ARBA" id="ARBA00005381"/>
    </source>
</evidence>
<feature type="transmembrane region" description="Helical" evidence="3">
    <location>
        <begin position="174"/>
        <end position="196"/>
    </location>
</feature>